<proteinExistence type="predicted"/>
<dbReference type="AlphaFoldDB" id="A0A828Z1A2"/>
<evidence type="ECO:0000313" key="1">
    <source>
        <dbReference type="EMBL" id="EKR64011.1"/>
    </source>
</evidence>
<gene>
    <name evidence="1" type="ORF">LEP1GSC036_1091</name>
</gene>
<comment type="caution">
    <text evidence="1">The sequence shown here is derived from an EMBL/GenBank/DDBJ whole genome shotgun (WGS) entry which is preliminary data.</text>
</comment>
<sequence length="40" mass="4725">MKIRSVKSDHFFKKDDHPKKGIAIFQFIISILKECEFLSV</sequence>
<organism evidence="1 2">
    <name type="scientific">Leptospira weilii str. 2006001853</name>
    <dbReference type="NCBI Taxonomy" id="1001589"/>
    <lineage>
        <taxon>Bacteria</taxon>
        <taxon>Pseudomonadati</taxon>
        <taxon>Spirochaetota</taxon>
        <taxon>Spirochaetia</taxon>
        <taxon>Leptospirales</taxon>
        <taxon>Leptospiraceae</taxon>
        <taxon>Leptospira</taxon>
    </lineage>
</organism>
<evidence type="ECO:0000313" key="2">
    <source>
        <dbReference type="Proteomes" id="UP000001338"/>
    </source>
</evidence>
<protein>
    <submittedName>
        <fullName evidence="1">Uncharacterized protein</fullName>
    </submittedName>
</protein>
<dbReference type="EMBL" id="AFLV02000053">
    <property type="protein sequence ID" value="EKR64011.1"/>
    <property type="molecule type" value="Genomic_DNA"/>
</dbReference>
<accession>A0A828Z1A2</accession>
<name>A0A828Z1A2_9LEPT</name>
<dbReference type="Proteomes" id="UP000001338">
    <property type="component" value="Unassembled WGS sequence"/>
</dbReference>
<reference evidence="1 2" key="1">
    <citation type="submission" date="2012-10" db="EMBL/GenBank/DDBJ databases">
        <authorList>
            <person name="Harkins D.M."/>
            <person name="Durkin A.S."/>
            <person name="Brinkac L.M."/>
            <person name="Haft D.H."/>
            <person name="Selengut J.D."/>
            <person name="Sanka R."/>
            <person name="DePew J."/>
            <person name="Purushe J."/>
            <person name="Whelen A.C."/>
            <person name="Vinetz J.M."/>
            <person name="Sutton G.G."/>
            <person name="Nierman W.C."/>
            <person name="Fouts D.E."/>
        </authorList>
    </citation>
    <scope>NUCLEOTIDE SEQUENCE [LARGE SCALE GENOMIC DNA]</scope>
    <source>
        <strain evidence="1 2">2006001853</strain>
    </source>
</reference>